<reference evidence="2" key="1">
    <citation type="journal article" date="2021" name="Genome Biol. Evol.">
        <title>A High-Quality Reference Genome for a Parasitic Bivalve with Doubly Uniparental Inheritance (Bivalvia: Unionida).</title>
        <authorList>
            <person name="Smith C.H."/>
        </authorList>
    </citation>
    <scope>NUCLEOTIDE SEQUENCE</scope>
    <source>
        <strain evidence="2">CHS0354</strain>
    </source>
</reference>
<dbReference type="EMBL" id="JAEAOA010000266">
    <property type="protein sequence ID" value="KAK3598704.1"/>
    <property type="molecule type" value="Genomic_DNA"/>
</dbReference>
<reference evidence="2" key="2">
    <citation type="journal article" date="2021" name="Genome Biol. Evol.">
        <title>Developing a high-quality reference genome for a parasitic bivalve with doubly uniparental inheritance (Bivalvia: Unionida).</title>
        <authorList>
            <person name="Smith C.H."/>
        </authorList>
    </citation>
    <scope>NUCLEOTIDE SEQUENCE</scope>
    <source>
        <strain evidence="2">CHS0354</strain>
        <tissue evidence="2">Mantle</tissue>
    </source>
</reference>
<feature type="region of interest" description="Disordered" evidence="1">
    <location>
        <begin position="54"/>
        <end position="79"/>
    </location>
</feature>
<sequence>MIDVKKTPSSQMQRKGRQCTNYRDDCNNGGGENCRGKGDVATLEEGTIRKRICSNSRGETDTNDARVSRRVLDSSSDLL</sequence>
<feature type="region of interest" description="Disordered" evidence="1">
    <location>
        <begin position="1"/>
        <end position="21"/>
    </location>
</feature>
<name>A0AAE0SVA8_9BIVA</name>
<reference evidence="2" key="3">
    <citation type="submission" date="2023-05" db="EMBL/GenBank/DDBJ databases">
        <authorList>
            <person name="Smith C.H."/>
        </authorList>
    </citation>
    <scope>NUCLEOTIDE SEQUENCE</scope>
    <source>
        <strain evidence="2">CHS0354</strain>
        <tissue evidence="2">Mantle</tissue>
    </source>
</reference>
<proteinExistence type="predicted"/>
<feature type="compositionally biased region" description="Basic and acidic residues" evidence="1">
    <location>
        <begin position="58"/>
        <end position="72"/>
    </location>
</feature>
<evidence type="ECO:0000313" key="2">
    <source>
        <dbReference type="EMBL" id="KAK3598704.1"/>
    </source>
</evidence>
<feature type="compositionally biased region" description="Polar residues" evidence="1">
    <location>
        <begin position="7"/>
        <end position="21"/>
    </location>
</feature>
<evidence type="ECO:0000313" key="3">
    <source>
        <dbReference type="Proteomes" id="UP001195483"/>
    </source>
</evidence>
<evidence type="ECO:0000256" key="1">
    <source>
        <dbReference type="SAM" id="MobiDB-lite"/>
    </source>
</evidence>
<protein>
    <submittedName>
        <fullName evidence="2">Uncharacterized protein</fullName>
    </submittedName>
</protein>
<organism evidence="2 3">
    <name type="scientific">Potamilus streckersoni</name>
    <dbReference type="NCBI Taxonomy" id="2493646"/>
    <lineage>
        <taxon>Eukaryota</taxon>
        <taxon>Metazoa</taxon>
        <taxon>Spiralia</taxon>
        <taxon>Lophotrochozoa</taxon>
        <taxon>Mollusca</taxon>
        <taxon>Bivalvia</taxon>
        <taxon>Autobranchia</taxon>
        <taxon>Heteroconchia</taxon>
        <taxon>Palaeoheterodonta</taxon>
        <taxon>Unionida</taxon>
        <taxon>Unionoidea</taxon>
        <taxon>Unionidae</taxon>
        <taxon>Ambleminae</taxon>
        <taxon>Lampsilini</taxon>
        <taxon>Potamilus</taxon>
    </lineage>
</organism>
<keyword evidence="3" id="KW-1185">Reference proteome</keyword>
<accession>A0AAE0SVA8</accession>
<gene>
    <name evidence="2" type="ORF">CHS0354_003262</name>
</gene>
<dbReference type="AlphaFoldDB" id="A0AAE0SVA8"/>
<dbReference type="Proteomes" id="UP001195483">
    <property type="component" value="Unassembled WGS sequence"/>
</dbReference>
<comment type="caution">
    <text evidence="2">The sequence shown here is derived from an EMBL/GenBank/DDBJ whole genome shotgun (WGS) entry which is preliminary data.</text>
</comment>